<organism evidence="1 2">
    <name type="scientific">Thiorhodococcus mannitoliphagus</name>
    <dbReference type="NCBI Taxonomy" id="329406"/>
    <lineage>
        <taxon>Bacteria</taxon>
        <taxon>Pseudomonadati</taxon>
        <taxon>Pseudomonadota</taxon>
        <taxon>Gammaproteobacteria</taxon>
        <taxon>Chromatiales</taxon>
        <taxon>Chromatiaceae</taxon>
        <taxon>Thiorhodococcus</taxon>
    </lineage>
</organism>
<accession>A0A6P1DV35</accession>
<dbReference type="RefSeq" id="WP_164652809.1">
    <property type="nucleotide sequence ID" value="NZ_JAAIJR010000018.1"/>
</dbReference>
<evidence type="ECO:0000313" key="2">
    <source>
        <dbReference type="Proteomes" id="UP000471640"/>
    </source>
</evidence>
<protein>
    <submittedName>
        <fullName evidence="1">Uncharacterized protein</fullName>
    </submittedName>
</protein>
<gene>
    <name evidence="1" type="ORF">G3480_06210</name>
</gene>
<dbReference type="EMBL" id="JAAIJR010000018">
    <property type="protein sequence ID" value="NEX19912.1"/>
    <property type="molecule type" value="Genomic_DNA"/>
</dbReference>
<comment type="caution">
    <text evidence="1">The sequence shown here is derived from an EMBL/GenBank/DDBJ whole genome shotgun (WGS) entry which is preliminary data.</text>
</comment>
<name>A0A6P1DV35_9GAMM</name>
<dbReference type="AlphaFoldDB" id="A0A6P1DV35"/>
<keyword evidence="2" id="KW-1185">Reference proteome</keyword>
<dbReference type="Proteomes" id="UP000471640">
    <property type="component" value="Unassembled WGS sequence"/>
</dbReference>
<evidence type="ECO:0000313" key="1">
    <source>
        <dbReference type="EMBL" id="NEX19912.1"/>
    </source>
</evidence>
<reference evidence="2" key="1">
    <citation type="journal article" date="2020" name="Microbiol. Resour. Announc.">
        <title>Draft Genome Sequences of Thiorhodococcus mannitoliphagus and Thiorhodococcus minor, Purple Sulfur Photosynthetic Bacteria in the Gammaproteobacterial Family Chromatiaceae.</title>
        <authorList>
            <person name="Aviles F.A."/>
            <person name="Meyer T.E."/>
            <person name="Kyndt J.A."/>
        </authorList>
    </citation>
    <scope>NUCLEOTIDE SEQUENCE [LARGE SCALE GENOMIC DNA]</scope>
    <source>
        <strain evidence="2">DSM 18266</strain>
    </source>
</reference>
<sequence length="297" mass="34106">MTGILPDNDYALIAEDLLERLYWLFSELNTLDVDNSDDYSISHENTDLLRLTQKYLEVSSCNIGSSKECVVSLLFALMAVQRLAKYDEKKKMSLIDKKAEFRSRKARYDKAKKCLDDAAGLLGLPEGYFYKHVQEKHPSFGLFDNDGNLQEVFCTNYIEAEETDHYKWICSVPRFLGESHEFYNRRLPPDERDISPRDRPELDLLEYYGESGGGKIDQAHERRLQAASSILIGTFVPKDIPQPYQLIANLLKLCGIERSGKDVRSTIDDRDRRSEVMILGSARCLSELRRVARNTSN</sequence>
<reference evidence="1 2" key="2">
    <citation type="submission" date="2020-02" db="EMBL/GenBank/DDBJ databases">
        <title>Genome sequences of Thiorhodococcus mannitoliphagus and Thiorhodococcus minor, purple sulfur photosynthetic bacteria in the gammaproteobacterial family, Chromatiaceae.</title>
        <authorList>
            <person name="Aviles F.A."/>
            <person name="Meyer T.E."/>
            <person name="Kyndt J.A."/>
        </authorList>
    </citation>
    <scope>NUCLEOTIDE SEQUENCE [LARGE SCALE GENOMIC DNA]</scope>
    <source>
        <strain evidence="1 2">DSM 18266</strain>
    </source>
</reference>
<proteinExistence type="predicted"/>